<dbReference type="FunFam" id="3.40.50.300:FF:000522">
    <property type="entry name" value="Gluconokinase"/>
    <property type="match status" value="1"/>
</dbReference>
<evidence type="ECO:0000256" key="10">
    <source>
        <dbReference type="RuleBase" id="RU363066"/>
    </source>
</evidence>
<gene>
    <name evidence="11" type="ORF">GGE60_005022</name>
</gene>
<protein>
    <recommendedName>
        <fullName evidence="3 10">Gluconokinase</fullName>
        <ecNumber evidence="3 10">2.7.1.12</ecNumber>
    </recommendedName>
</protein>
<dbReference type="GO" id="GO:0005524">
    <property type="term" value="F:ATP binding"/>
    <property type="evidence" value="ECO:0007669"/>
    <property type="project" value="UniProtKB-KW"/>
</dbReference>
<evidence type="ECO:0000256" key="5">
    <source>
        <dbReference type="ARBA" id="ARBA00022741"/>
    </source>
</evidence>
<dbReference type="GO" id="GO:0046316">
    <property type="term" value="F:gluconokinase activity"/>
    <property type="evidence" value="ECO:0007669"/>
    <property type="project" value="UniProtKB-EC"/>
</dbReference>
<evidence type="ECO:0000256" key="1">
    <source>
        <dbReference type="ARBA" id="ARBA00004761"/>
    </source>
</evidence>
<name>A0A7W6ZZ77_9HYPH</name>
<keyword evidence="7 10" id="KW-0067">ATP-binding</keyword>
<dbReference type="NCBIfam" id="TIGR01313">
    <property type="entry name" value="therm_gnt_kin"/>
    <property type="match status" value="1"/>
</dbReference>
<keyword evidence="12" id="KW-1185">Reference proteome</keyword>
<comment type="catalytic activity">
    <reaction evidence="9 10">
        <text>D-gluconate + ATP = 6-phospho-D-gluconate + ADP + H(+)</text>
        <dbReference type="Rhea" id="RHEA:19433"/>
        <dbReference type="ChEBI" id="CHEBI:15378"/>
        <dbReference type="ChEBI" id="CHEBI:18391"/>
        <dbReference type="ChEBI" id="CHEBI:30616"/>
        <dbReference type="ChEBI" id="CHEBI:58759"/>
        <dbReference type="ChEBI" id="CHEBI:456216"/>
        <dbReference type="EC" id="2.7.1.12"/>
    </reaction>
</comment>
<dbReference type="EMBL" id="JACIIG010000017">
    <property type="protein sequence ID" value="MBB4570865.1"/>
    <property type="molecule type" value="Genomic_DNA"/>
</dbReference>
<evidence type="ECO:0000256" key="7">
    <source>
        <dbReference type="ARBA" id="ARBA00022840"/>
    </source>
</evidence>
<dbReference type="AlphaFoldDB" id="A0A7W6ZZ77"/>
<accession>A0A7W6ZZ77</accession>
<evidence type="ECO:0000313" key="12">
    <source>
        <dbReference type="Proteomes" id="UP000543836"/>
    </source>
</evidence>
<keyword evidence="8" id="KW-0311">Gluconate utilization</keyword>
<comment type="pathway">
    <text evidence="1">Carbohydrate acid metabolism.</text>
</comment>
<dbReference type="InterPro" id="IPR027417">
    <property type="entry name" value="P-loop_NTPase"/>
</dbReference>
<evidence type="ECO:0000256" key="2">
    <source>
        <dbReference type="ARBA" id="ARBA00008420"/>
    </source>
</evidence>
<evidence type="ECO:0000256" key="8">
    <source>
        <dbReference type="ARBA" id="ARBA00023064"/>
    </source>
</evidence>
<keyword evidence="6 10" id="KW-0418">Kinase</keyword>
<dbReference type="Gene3D" id="3.40.50.300">
    <property type="entry name" value="P-loop containing nucleotide triphosphate hydrolases"/>
    <property type="match status" value="1"/>
</dbReference>
<dbReference type="GO" id="GO:0019521">
    <property type="term" value="P:D-gluconate metabolic process"/>
    <property type="evidence" value="ECO:0007669"/>
    <property type="project" value="UniProtKB-KW"/>
</dbReference>
<sequence>MLMAASQLHSKAMRPRRFVIMGVSGCGKSSVGAALAYHLSGIYIDGDDLHPAANVAKMSAGVPLTDADRWPWLNSVGECLAQAEEPVLIGCSALKQIYRDTIRAAVDGPVRFIHLAGKREVIAARLQLRQGHFMPAALLESQFAALEPPGPGEQAVTVDIDQPFDTVIAAIIAALEEEEL</sequence>
<dbReference type="Proteomes" id="UP000543836">
    <property type="component" value="Unassembled WGS sequence"/>
</dbReference>
<keyword evidence="5 10" id="KW-0547">Nucleotide-binding</keyword>
<dbReference type="SUPFAM" id="SSF52540">
    <property type="entry name" value="P-loop containing nucleoside triphosphate hydrolases"/>
    <property type="match status" value="1"/>
</dbReference>
<evidence type="ECO:0000256" key="3">
    <source>
        <dbReference type="ARBA" id="ARBA00012054"/>
    </source>
</evidence>
<dbReference type="InterPro" id="IPR006001">
    <property type="entry name" value="Therm_gnt_kin"/>
</dbReference>
<reference evidence="11 12" key="1">
    <citation type="submission" date="2020-08" db="EMBL/GenBank/DDBJ databases">
        <title>Genomic Encyclopedia of Type Strains, Phase IV (KMG-V): Genome sequencing to study the core and pangenomes of soil and plant-associated prokaryotes.</title>
        <authorList>
            <person name="Whitman W."/>
        </authorList>
    </citation>
    <scope>NUCLEOTIDE SEQUENCE [LARGE SCALE GENOMIC DNA]</scope>
    <source>
        <strain evidence="11 12">SEMIA 492</strain>
    </source>
</reference>
<dbReference type="PANTHER" id="PTHR43442:SF3">
    <property type="entry name" value="GLUCONOKINASE-RELATED"/>
    <property type="match status" value="1"/>
</dbReference>
<comment type="caution">
    <text evidence="11">The sequence shown here is derived from an EMBL/GenBank/DDBJ whole genome shotgun (WGS) entry which is preliminary data.</text>
</comment>
<dbReference type="EC" id="2.7.1.12" evidence="3 10"/>
<evidence type="ECO:0000256" key="4">
    <source>
        <dbReference type="ARBA" id="ARBA00022679"/>
    </source>
</evidence>
<dbReference type="GO" id="GO:0005737">
    <property type="term" value="C:cytoplasm"/>
    <property type="evidence" value="ECO:0007669"/>
    <property type="project" value="TreeGrafter"/>
</dbReference>
<evidence type="ECO:0000256" key="6">
    <source>
        <dbReference type="ARBA" id="ARBA00022777"/>
    </source>
</evidence>
<comment type="similarity">
    <text evidence="2 10">Belongs to the gluconokinase GntK/GntV family.</text>
</comment>
<evidence type="ECO:0000256" key="9">
    <source>
        <dbReference type="ARBA" id="ARBA00048090"/>
    </source>
</evidence>
<proteinExistence type="inferred from homology"/>
<evidence type="ECO:0000313" key="11">
    <source>
        <dbReference type="EMBL" id="MBB4570865.1"/>
    </source>
</evidence>
<dbReference type="CDD" id="cd02021">
    <property type="entry name" value="GntK"/>
    <property type="match status" value="1"/>
</dbReference>
<dbReference type="PANTHER" id="PTHR43442">
    <property type="entry name" value="GLUCONOKINASE-RELATED"/>
    <property type="match status" value="1"/>
</dbReference>
<keyword evidence="4 10" id="KW-0808">Transferase</keyword>
<organism evidence="11 12">
    <name type="scientific">Rhizobium leucaenae</name>
    <dbReference type="NCBI Taxonomy" id="29450"/>
    <lineage>
        <taxon>Bacteria</taxon>
        <taxon>Pseudomonadati</taxon>
        <taxon>Pseudomonadota</taxon>
        <taxon>Alphaproteobacteria</taxon>
        <taxon>Hyphomicrobiales</taxon>
        <taxon>Rhizobiaceae</taxon>
        <taxon>Rhizobium/Agrobacterium group</taxon>
        <taxon>Rhizobium</taxon>
    </lineage>
</organism>